<accession>A0A653LPA4</accession>
<dbReference type="EMBL" id="CABWLR010000001">
    <property type="protein sequence ID" value="VXA93716.1"/>
    <property type="molecule type" value="Genomic_DNA"/>
</dbReference>
<dbReference type="CDD" id="cd00293">
    <property type="entry name" value="USP-like"/>
    <property type="match status" value="1"/>
</dbReference>
<dbReference type="AlphaFoldDB" id="A0A653LPA4"/>
<dbReference type="Gene3D" id="3.40.50.12370">
    <property type="match status" value="1"/>
</dbReference>
<dbReference type="Pfam" id="PF00582">
    <property type="entry name" value="Usp"/>
    <property type="match status" value="1"/>
</dbReference>
<protein>
    <recommendedName>
        <fullName evidence="2">UspA domain-containing protein</fullName>
    </recommendedName>
</protein>
<feature type="domain" description="UspA" evidence="2">
    <location>
        <begin position="1"/>
        <end position="147"/>
    </location>
</feature>
<evidence type="ECO:0000256" key="1">
    <source>
        <dbReference type="ARBA" id="ARBA00008791"/>
    </source>
</evidence>
<keyword evidence="4" id="KW-1185">Reference proteome</keyword>
<reference evidence="3 4" key="1">
    <citation type="submission" date="2019-10" db="EMBL/GenBank/DDBJ databases">
        <authorList>
            <person name="Karimi E."/>
        </authorList>
    </citation>
    <scope>NUCLEOTIDE SEQUENCE [LARGE SCALE GENOMIC DNA]</scope>
    <source>
        <strain evidence="3">Maribacter sp. 151</strain>
    </source>
</reference>
<evidence type="ECO:0000259" key="2">
    <source>
        <dbReference type="Pfam" id="PF00582"/>
    </source>
</evidence>
<dbReference type="Proteomes" id="UP000430202">
    <property type="component" value="Unassembled WGS sequence"/>
</dbReference>
<organism evidence="3 4">
    <name type="scientific">Maribacter litoralis</name>
    <dbReference type="NCBI Taxonomy" id="2059726"/>
    <lineage>
        <taxon>Bacteria</taxon>
        <taxon>Pseudomonadati</taxon>
        <taxon>Bacteroidota</taxon>
        <taxon>Flavobacteriia</taxon>
        <taxon>Flavobacteriales</taxon>
        <taxon>Flavobacteriaceae</taxon>
        <taxon>Maribacter</taxon>
    </lineage>
</organism>
<name>A0A653LPA4_9FLAO</name>
<dbReference type="InterPro" id="IPR006015">
    <property type="entry name" value="Universal_stress_UspA"/>
</dbReference>
<dbReference type="InterPro" id="IPR006016">
    <property type="entry name" value="UspA"/>
</dbReference>
<evidence type="ECO:0000313" key="3">
    <source>
        <dbReference type="EMBL" id="VXA93716.1"/>
    </source>
</evidence>
<comment type="similarity">
    <text evidence="1">Belongs to the universal stress protein A family.</text>
</comment>
<sequence length="284" mass="32307">MKNILIPTDFSLAAWNATEFALRLFADTKCTFYFLNAYTPEIYSNRLMAGNTLTATKSCSAKKASEKGLAMLIDRIHKNYDNDLHNFKKIPTFSLLIEEVKEAVGKYSLDLIVMGSKGTGEDETRVMGRNTFRVLEHVHSCPVLVIPKDFKFKRLTNVALVSGENYFYKEAELYPLVEISKIFKSNVHIINIQKSADRLHSLQKLNLNTIGKALDQIPHYSHHIIQQDSLPCRLGEFVDQYDCQIVVVFSSNNEFMKNLRLNTVVDQSVFCVDVPILSLTSNEN</sequence>
<dbReference type="RefSeq" id="WP_159301492.1">
    <property type="nucleotide sequence ID" value="NZ_LR733271.1"/>
</dbReference>
<gene>
    <name evidence="3" type="ORF">MARI151_10086</name>
</gene>
<dbReference type="SUPFAM" id="SSF52402">
    <property type="entry name" value="Adenine nucleotide alpha hydrolases-like"/>
    <property type="match status" value="1"/>
</dbReference>
<dbReference type="PRINTS" id="PR01438">
    <property type="entry name" value="UNVRSLSTRESS"/>
</dbReference>
<proteinExistence type="inferred from homology"/>
<evidence type="ECO:0000313" key="4">
    <source>
        <dbReference type="Proteomes" id="UP000430202"/>
    </source>
</evidence>